<reference evidence="1" key="1">
    <citation type="submission" date="2022-04" db="EMBL/GenBank/DDBJ databases">
        <title>Chromosome-scale genome assembly of Holotrichia oblita Faldermann.</title>
        <authorList>
            <person name="Rongchong L."/>
        </authorList>
    </citation>
    <scope>NUCLEOTIDE SEQUENCE</scope>
    <source>
        <strain evidence="1">81SQS9</strain>
    </source>
</reference>
<keyword evidence="1" id="KW-0804">Transcription</keyword>
<gene>
    <name evidence="1" type="ORF">MML48_1g10847</name>
</gene>
<name>A0ACB9TTP4_HOLOL</name>
<dbReference type="Proteomes" id="UP001056778">
    <property type="component" value="Chromosome 1"/>
</dbReference>
<comment type="caution">
    <text evidence="1">The sequence shown here is derived from an EMBL/GenBank/DDBJ whole genome shotgun (WGS) entry which is preliminary data.</text>
</comment>
<evidence type="ECO:0000313" key="2">
    <source>
        <dbReference type="Proteomes" id="UP001056778"/>
    </source>
</evidence>
<protein>
    <submittedName>
        <fullName evidence="1">Dna-directed rna polymerase</fullName>
    </submittedName>
</protein>
<sequence length="96" mass="10806">MTEIKMVMENHGMSVDYRHMMLLAAQMTHTVRENSRSSFDAAYHGQTDKINGVSENIIMGMPAPIGTGIFKLLHKPLDVEEKPAKMPLLFETEVDT</sequence>
<keyword evidence="2" id="KW-1185">Reference proteome</keyword>
<accession>A0ACB9TTP4</accession>
<proteinExistence type="predicted"/>
<evidence type="ECO:0000313" key="1">
    <source>
        <dbReference type="EMBL" id="KAI4470210.1"/>
    </source>
</evidence>
<organism evidence="1 2">
    <name type="scientific">Holotrichia oblita</name>
    <name type="common">Chafer beetle</name>
    <dbReference type="NCBI Taxonomy" id="644536"/>
    <lineage>
        <taxon>Eukaryota</taxon>
        <taxon>Metazoa</taxon>
        <taxon>Ecdysozoa</taxon>
        <taxon>Arthropoda</taxon>
        <taxon>Hexapoda</taxon>
        <taxon>Insecta</taxon>
        <taxon>Pterygota</taxon>
        <taxon>Neoptera</taxon>
        <taxon>Endopterygota</taxon>
        <taxon>Coleoptera</taxon>
        <taxon>Polyphaga</taxon>
        <taxon>Scarabaeiformia</taxon>
        <taxon>Scarabaeidae</taxon>
        <taxon>Melolonthinae</taxon>
        <taxon>Holotrichia</taxon>
    </lineage>
</organism>
<dbReference type="EMBL" id="CM043015">
    <property type="protein sequence ID" value="KAI4470210.1"/>
    <property type="molecule type" value="Genomic_DNA"/>
</dbReference>
<keyword evidence="1" id="KW-0240">DNA-directed RNA polymerase</keyword>